<protein>
    <recommendedName>
        <fullName evidence="2">At1g61320/AtMIF1 LRR domain-containing protein</fullName>
    </recommendedName>
</protein>
<dbReference type="Proteomes" id="UP000324897">
    <property type="component" value="Unassembled WGS sequence"/>
</dbReference>
<name>A0A5J9TRK8_9POAL</name>
<dbReference type="InterPro" id="IPR032675">
    <property type="entry name" value="LRR_dom_sf"/>
</dbReference>
<dbReference type="EMBL" id="RWGY01000034">
    <property type="protein sequence ID" value="TVU13351.1"/>
    <property type="molecule type" value="Genomic_DNA"/>
</dbReference>
<keyword evidence="4" id="KW-1185">Reference proteome</keyword>
<evidence type="ECO:0000313" key="4">
    <source>
        <dbReference type="Proteomes" id="UP000324897"/>
    </source>
</evidence>
<dbReference type="PANTHER" id="PTHR31900">
    <property type="entry name" value="F-BOX/RNI SUPERFAMILY PROTEIN-RELATED"/>
    <property type="match status" value="1"/>
</dbReference>
<dbReference type="OrthoDB" id="695856at2759"/>
<dbReference type="Pfam" id="PF23622">
    <property type="entry name" value="LRR_At1g61320_AtMIF1"/>
    <property type="match status" value="1"/>
</dbReference>
<feature type="region of interest" description="Disordered" evidence="1">
    <location>
        <begin position="1"/>
        <end position="33"/>
    </location>
</feature>
<dbReference type="AlphaFoldDB" id="A0A5J9TRK8"/>
<dbReference type="InterPro" id="IPR055357">
    <property type="entry name" value="LRR_At1g61320_AtMIF1"/>
</dbReference>
<reference evidence="3 4" key="1">
    <citation type="journal article" date="2019" name="Sci. Rep.">
        <title>A high-quality genome of Eragrostis curvula grass provides insights into Poaceae evolution and supports new strategies to enhance forage quality.</title>
        <authorList>
            <person name="Carballo J."/>
            <person name="Santos B.A.C.M."/>
            <person name="Zappacosta D."/>
            <person name="Garbus I."/>
            <person name="Selva J.P."/>
            <person name="Gallo C.A."/>
            <person name="Diaz A."/>
            <person name="Albertini E."/>
            <person name="Caccamo M."/>
            <person name="Echenique V."/>
        </authorList>
    </citation>
    <scope>NUCLEOTIDE SEQUENCE [LARGE SCALE GENOMIC DNA]</scope>
    <source>
        <strain evidence="4">cv. Victoria</strain>
        <tissue evidence="3">Leaf</tissue>
    </source>
</reference>
<organism evidence="3 4">
    <name type="scientific">Eragrostis curvula</name>
    <name type="common">weeping love grass</name>
    <dbReference type="NCBI Taxonomy" id="38414"/>
    <lineage>
        <taxon>Eukaryota</taxon>
        <taxon>Viridiplantae</taxon>
        <taxon>Streptophyta</taxon>
        <taxon>Embryophyta</taxon>
        <taxon>Tracheophyta</taxon>
        <taxon>Spermatophyta</taxon>
        <taxon>Magnoliopsida</taxon>
        <taxon>Liliopsida</taxon>
        <taxon>Poales</taxon>
        <taxon>Poaceae</taxon>
        <taxon>PACMAD clade</taxon>
        <taxon>Chloridoideae</taxon>
        <taxon>Eragrostideae</taxon>
        <taxon>Eragrostidinae</taxon>
        <taxon>Eragrostis</taxon>
    </lineage>
</organism>
<evidence type="ECO:0000256" key="1">
    <source>
        <dbReference type="SAM" id="MobiDB-lite"/>
    </source>
</evidence>
<comment type="caution">
    <text evidence="3">The sequence shown here is derived from an EMBL/GenBank/DDBJ whole genome shotgun (WGS) entry which is preliminary data.</text>
</comment>
<feature type="non-terminal residue" evidence="3">
    <location>
        <position position="1"/>
    </location>
</feature>
<evidence type="ECO:0000313" key="3">
    <source>
        <dbReference type="EMBL" id="TVU13351.1"/>
    </source>
</evidence>
<dbReference type="InterPro" id="IPR050232">
    <property type="entry name" value="FBL13/AtMIF1-like"/>
</dbReference>
<proteinExistence type="predicted"/>
<dbReference type="PANTHER" id="PTHR31900:SF30">
    <property type="entry name" value="SUPERFAMILY PROTEIN, PUTATIVE-RELATED"/>
    <property type="match status" value="1"/>
</dbReference>
<feature type="compositionally biased region" description="Basic and acidic residues" evidence="1">
    <location>
        <begin position="1"/>
        <end position="23"/>
    </location>
</feature>
<accession>A0A5J9TRK8</accession>
<feature type="domain" description="At1g61320/AtMIF1 LRR" evidence="2">
    <location>
        <begin position="59"/>
        <end position="168"/>
    </location>
</feature>
<dbReference type="Gene3D" id="3.80.10.10">
    <property type="entry name" value="Ribonuclease Inhibitor"/>
    <property type="match status" value="1"/>
</dbReference>
<evidence type="ECO:0000259" key="2">
    <source>
        <dbReference type="Pfam" id="PF23622"/>
    </source>
</evidence>
<dbReference type="SUPFAM" id="SSF52047">
    <property type="entry name" value="RNI-like"/>
    <property type="match status" value="1"/>
</dbReference>
<gene>
    <name evidence="3" type="ORF">EJB05_40403</name>
</gene>
<sequence length="360" mass="40359">LGEDRFSGDEEDDGHSKDRFSGDKEDDGWSVDRFTSDEEDKDVYFGNEERHGRLKGWSFSFPRPLFSSAVLRSLRVSHGRLNPPAAIVLPSLETLHLTEVGDSEETIQRLVSSCPRLADLTLESCSKLIRVSFLDKRLRRFALLCCHSVVSVSLDASELHFLHYRGAVPAGSLFAFHGSPWIPSSTIKLCGPNQPSEKDLTGFQLLLENFEAAKHLHLNFSRLRCSDGRKFLVGFPAFSSLHKLELTGCLDSHSITRVLQQTPNLEILSLFLKRDPEHSPVTIPDVPAVLCLQQRLKEINLVHYRGSLAQRMLAQLLLGNALVLQALCVVFPNKSLQVKTKLMTEIKGWVVSKSPKMSFL</sequence>